<feature type="region of interest" description="Disordered" evidence="1">
    <location>
        <begin position="180"/>
        <end position="203"/>
    </location>
</feature>
<reference evidence="2" key="1">
    <citation type="submission" date="2023-03" db="EMBL/GenBank/DDBJ databases">
        <title>Massive genome expansion in bonnet fungi (Mycena s.s.) driven by repeated elements and novel gene families across ecological guilds.</title>
        <authorList>
            <consortium name="Lawrence Berkeley National Laboratory"/>
            <person name="Harder C.B."/>
            <person name="Miyauchi S."/>
            <person name="Viragh M."/>
            <person name="Kuo A."/>
            <person name="Thoen E."/>
            <person name="Andreopoulos B."/>
            <person name="Lu D."/>
            <person name="Skrede I."/>
            <person name="Drula E."/>
            <person name="Henrissat B."/>
            <person name="Morin E."/>
            <person name="Kohler A."/>
            <person name="Barry K."/>
            <person name="LaButti K."/>
            <person name="Morin E."/>
            <person name="Salamov A."/>
            <person name="Lipzen A."/>
            <person name="Mereny Z."/>
            <person name="Hegedus B."/>
            <person name="Baldrian P."/>
            <person name="Stursova M."/>
            <person name="Weitz H."/>
            <person name="Taylor A."/>
            <person name="Grigoriev I.V."/>
            <person name="Nagy L.G."/>
            <person name="Martin F."/>
            <person name="Kauserud H."/>
        </authorList>
    </citation>
    <scope>NUCLEOTIDE SEQUENCE</scope>
    <source>
        <strain evidence="2">CBHHK067</strain>
    </source>
</reference>
<accession>A0AAD7CXA5</accession>
<organism evidence="2 3">
    <name type="scientific">Mycena rosella</name>
    <name type="common">Pink bonnet</name>
    <name type="synonym">Agaricus rosellus</name>
    <dbReference type="NCBI Taxonomy" id="1033263"/>
    <lineage>
        <taxon>Eukaryota</taxon>
        <taxon>Fungi</taxon>
        <taxon>Dikarya</taxon>
        <taxon>Basidiomycota</taxon>
        <taxon>Agaricomycotina</taxon>
        <taxon>Agaricomycetes</taxon>
        <taxon>Agaricomycetidae</taxon>
        <taxon>Agaricales</taxon>
        <taxon>Marasmiineae</taxon>
        <taxon>Mycenaceae</taxon>
        <taxon>Mycena</taxon>
    </lineage>
</organism>
<gene>
    <name evidence="2" type="ORF">B0H17DRAFT_1251597</name>
</gene>
<keyword evidence="3" id="KW-1185">Reference proteome</keyword>
<feature type="region of interest" description="Disordered" evidence="1">
    <location>
        <begin position="218"/>
        <end position="250"/>
    </location>
</feature>
<sequence length="250" mass="27582">MRFPQPWGELLRARQSQEIWDCIQTCKQTRSNGKMLHLHPPGWCVRITYSPNLRTPRTPQWGRGRGAGGLVNTPAGAACIVVAVETPRHAHAPPTSYLFPAAGAETAIGWSSRTADGNGAGDKYGGFRTRSTRGAEPCPLKHRSRAGRTWAAGVWLWGLNFCGRNFFLRGVAPVRPQLPASSSVERLEGDSSDGPRIRGSWPNPFARRTAARLRAPVVPQREGHQGWHHGLERTYHFKRGPTERGATQAE</sequence>
<dbReference type="Proteomes" id="UP001221757">
    <property type="component" value="Unassembled WGS sequence"/>
</dbReference>
<evidence type="ECO:0000256" key="1">
    <source>
        <dbReference type="SAM" id="MobiDB-lite"/>
    </source>
</evidence>
<proteinExistence type="predicted"/>
<feature type="compositionally biased region" description="Basic and acidic residues" evidence="1">
    <location>
        <begin position="221"/>
        <end position="235"/>
    </location>
</feature>
<dbReference type="AlphaFoldDB" id="A0AAD7CXA5"/>
<feature type="compositionally biased region" description="Basic and acidic residues" evidence="1">
    <location>
        <begin position="185"/>
        <end position="196"/>
    </location>
</feature>
<protein>
    <submittedName>
        <fullName evidence="2">Uncharacterized protein</fullName>
    </submittedName>
</protein>
<comment type="caution">
    <text evidence="2">The sequence shown here is derived from an EMBL/GenBank/DDBJ whole genome shotgun (WGS) entry which is preliminary data.</text>
</comment>
<dbReference type="EMBL" id="JARKIE010000200">
    <property type="protein sequence ID" value="KAJ7667424.1"/>
    <property type="molecule type" value="Genomic_DNA"/>
</dbReference>
<name>A0AAD7CXA5_MYCRO</name>
<evidence type="ECO:0000313" key="3">
    <source>
        <dbReference type="Proteomes" id="UP001221757"/>
    </source>
</evidence>
<evidence type="ECO:0000313" key="2">
    <source>
        <dbReference type="EMBL" id="KAJ7667424.1"/>
    </source>
</evidence>